<dbReference type="InterPro" id="IPR050465">
    <property type="entry name" value="UPF0194_transport"/>
</dbReference>
<dbReference type="PANTHER" id="PTHR32347">
    <property type="entry name" value="EFFLUX SYSTEM COMPONENT YKNX-RELATED"/>
    <property type="match status" value="1"/>
</dbReference>
<evidence type="ECO:0000256" key="6">
    <source>
        <dbReference type="SAM" id="SignalP"/>
    </source>
</evidence>
<dbReference type="Gene3D" id="2.40.30.170">
    <property type="match status" value="1"/>
</dbReference>
<feature type="domain" description="YbhG-like alpha-helical hairpin" evidence="7">
    <location>
        <begin position="82"/>
        <end position="201"/>
    </location>
</feature>
<dbReference type="RefSeq" id="WP_304121410.1">
    <property type="nucleotide sequence ID" value="NZ_DYZA01000077.1"/>
</dbReference>
<dbReference type="SUPFAM" id="SSF111369">
    <property type="entry name" value="HlyD-like secretion proteins"/>
    <property type="match status" value="1"/>
</dbReference>
<protein>
    <submittedName>
        <fullName evidence="9">Efflux RND transporter periplasmic adaptor subunit</fullName>
    </submittedName>
</protein>
<dbReference type="Pfam" id="PF25954">
    <property type="entry name" value="Beta-barrel_RND_2"/>
    <property type="match status" value="1"/>
</dbReference>
<dbReference type="InterPro" id="IPR058792">
    <property type="entry name" value="Beta-barrel_RND_2"/>
</dbReference>
<keyword evidence="3 6" id="KW-0732">Signal</keyword>
<proteinExistence type="inferred from homology"/>
<feature type="signal peptide" evidence="6">
    <location>
        <begin position="1"/>
        <end position="21"/>
    </location>
</feature>
<keyword evidence="5" id="KW-0175">Coiled coil</keyword>
<name>A0A921AVF7_9BACT</name>
<dbReference type="Gene3D" id="2.40.50.100">
    <property type="match status" value="1"/>
</dbReference>
<evidence type="ECO:0000256" key="5">
    <source>
        <dbReference type="ARBA" id="ARBA00023054"/>
    </source>
</evidence>
<sequence>MKKIVIILAVLLLCAAGWYYANNTPADSARGELTLYGNVDIRQVSLAFEQGGRITKLFAEEGDMVEQGALLAEVDVTTLTLQAKKLGAEIAAQEQNLLKMRRGNRPEEIARAEAALRTAEASLEQARRDDARLAALRRTNSVSTQEREKAQTALRVAQGQRDEALHALALLREGFREEDIAMAEAQLNAAKASLAIMEHSISLGKLYAPTKACVTSRLLEEGDMASSATPVFLLSLTSPKWVRAYVTEPQLGRVRPGMKADIRTDSFPEPVPGHVGYISPTAEFTPKSVQTEDLRTSLLYEVRIVADDTKDTLRLGMPVTVILHEEGGHGS</sequence>
<comment type="caution">
    <text evidence="9">The sequence shown here is derived from an EMBL/GenBank/DDBJ whole genome shotgun (WGS) entry which is preliminary data.</text>
</comment>
<reference evidence="9" key="1">
    <citation type="journal article" date="2021" name="PeerJ">
        <title>Extensive microbial diversity within the chicken gut microbiome revealed by metagenomics and culture.</title>
        <authorList>
            <person name="Gilroy R."/>
            <person name="Ravi A."/>
            <person name="Getino M."/>
            <person name="Pursley I."/>
            <person name="Horton D.L."/>
            <person name="Alikhan N.F."/>
            <person name="Baker D."/>
            <person name="Gharbi K."/>
            <person name="Hall N."/>
            <person name="Watson M."/>
            <person name="Adriaenssens E.M."/>
            <person name="Foster-Nyarko E."/>
            <person name="Jarju S."/>
            <person name="Secka A."/>
            <person name="Antonio M."/>
            <person name="Oren A."/>
            <person name="Chaudhuri R.R."/>
            <person name="La Ragione R."/>
            <person name="Hildebrand F."/>
            <person name="Pallen M.J."/>
        </authorList>
    </citation>
    <scope>NUCLEOTIDE SEQUENCE</scope>
    <source>
        <strain evidence="9">ChiGjej2B2-19336</strain>
    </source>
</reference>
<evidence type="ECO:0000256" key="1">
    <source>
        <dbReference type="ARBA" id="ARBA00004418"/>
    </source>
</evidence>
<evidence type="ECO:0000259" key="8">
    <source>
        <dbReference type="Pfam" id="PF25954"/>
    </source>
</evidence>
<evidence type="ECO:0000256" key="4">
    <source>
        <dbReference type="ARBA" id="ARBA00022764"/>
    </source>
</evidence>
<comment type="subcellular location">
    <subcellularLocation>
        <location evidence="1">Periplasm</location>
    </subcellularLocation>
</comment>
<evidence type="ECO:0000256" key="3">
    <source>
        <dbReference type="ARBA" id="ARBA00022729"/>
    </source>
</evidence>
<dbReference type="Proteomes" id="UP000698963">
    <property type="component" value="Unassembled WGS sequence"/>
</dbReference>
<dbReference type="GO" id="GO:0042597">
    <property type="term" value="C:periplasmic space"/>
    <property type="evidence" value="ECO:0007669"/>
    <property type="project" value="UniProtKB-SubCell"/>
</dbReference>
<evidence type="ECO:0000256" key="2">
    <source>
        <dbReference type="ARBA" id="ARBA00010602"/>
    </source>
</evidence>
<evidence type="ECO:0000259" key="7">
    <source>
        <dbReference type="Pfam" id="PF25881"/>
    </source>
</evidence>
<feature type="chain" id="PRO_5038079062" evidence="6">
    <location>
        <begin position="22"/>
        <end position="331"/>
    </location>
</feature>
<accession>A0A921AVF7</accession>
<evidence type="ECO:0000313" key="10">
    <source>
        <dbReference type="Proteomes" id="UP000698963"/>
    </source>
</evidence>
<dbReference type="InterPro" id="IPR059052">
    <property type="entry name" value="HH_YbhG-like"/>
</dbReference>
<gene>
    <name evidence="9" type="ORF">K8W16_04215</name>
</gene>
<dbReference type="PANTHER" id="PTHR32347:SF29">
    <property type="entry name" value="UPF0194 MEMBRANE PROTEIN YBHG"/>
    <property type="match status" value="1"/>
</dbReference>
<evidence type="ECO:0000313" key="9">
    <source>
        <dbReference type="EMBL" id="HJD96834.1"/>
    </source>
</evidence>
<comment type="similarity">
    <text evidence="2">Belongs to the UPF0194 family.</text>
</comment>
<dbReference type="EMBL" id="DYZA01000077">
    <property type="protein sequence ID" value="HJD96834.1"/>
    <property type="molecule type" value="Genomic_DNA"/>
</dbReference>
<dbReference type="AlphaFoldDB" id="A0A921AVF7"/>
<dbReference type="Pfam" id="PF25881">
    <property type="entry name" value="HH_YBHG"/>
    <property type="match status" value="1"/>
</dbReference>
<keyword evidence="4" id="KW-0574">Periplasm</keyword>
<reference evidence="9" key="2">
    <citation type="submission" date="2021-09" db="EMBL/GenBank/DDBJ databases">
        <authorList>
            <person name="Gilroy R."/>
        </authorList>
    </citation>
    <scope>NUCLEOTIDE SEQUENCE</scope>
    <source>
        <strain evidence="9">ChiGjej2B2-19336</strain>
    </source>
</reference>
<organism evidence="9 10">
    <name type="scientific">Mailhella massiliensis</name>
    <dbReference type="NCBI Taxonomy" id="1903261"/>
    <lineage>
        <taxon>Bacteria</taxon>
        <taxon>Pseudomonadati</taxon>
        <taxon>Thermodesulfobacteriota</taxon>
        <taxon>Desulfovibrionia</taxon>
        <taxon>Desulfovibrionales</taxon>
        <taxon>Desulfovibrionaceae</taxon>
        <taxon>Mailhella</taxon>
    </lineage>
</organism>
<feature type="domain" description="CusB-like beta-barrel" evidence="8">
    <location>
        <begin position="241"/>
        <end position="326"/>
    </location>
</feature>